<dbReference type="EMBL" id="FOHN01000015">
    <property type="protein sequence ID" value="SET33005.1"/>
    <property type="molecule type" value="Genomic_DNA"/>
</dbReference>
<dbReference type="SMART" id="SM00646">
    <property type="entry name" value="Ami_3"/>
    <property type="match status" value="1"/>
</dbReference>
<name>A0A1I0DLM0_9FIRM</name>
<dbReference type="SUPFAM" id="SSF53187">
    <property type="entry name" value="Zn-dependent exopeptidases"/>
    <property type="match status" value="1"/>
</dbReference>
<dbReference type="InterPro" id="IPR050695">
    <property type="entry name" value="N-acetylmuramoyl_amidase_3"/>
</dbReference>
<keyword evidence="4" id="KW-1185">Reference proteome</keyword>
<evidence type="ECO:0000313" key="3">
    <source>
        <dbReference type="EMBL" id="SET33005.1"/>
    </source>
</evidence>
<evidence type="ECO:0000256" key="1">
    <source>
        <dbReference type="ARBA" id="ARBA00022801"/>
    </source>
</evidence>
<dbReference type="GO" id="GO:0030288">
    <property type="term" value="C:outer membrane-bounded periplasmic space"/>
    <property type="evidence" value="ECO:0007669"/>
    <property type="project" value="TreeGrafter"/>
</dbReference>
<dbReference type="Gene3D" id="3.40.630.40">
    <property type="entry name" value="Zn-dependent exopeptidases"/>
    <property type="match status" value="1"/>
</dbReference>
<gene>
    <name evidence="3" type="ORF">SAMN04487772_11534</name>
</gene>
<dbReference type="Proteomes" id="UP000199800">
    <property type="component" value="Unassembled WGS sequence"/>
</dbReference>
<proteinExistence type="predicted"/>
<feature type="domain" description="MurNAc-LAA" evidence="2">
    <location>
        <begin position="73"/>
        <end position="182"/>
    </location>
</feature>
<accession>A0A1I0DLM0</accession>
<dbReference type="Pfam" id="PF01520">
    <property type="entry name" value="Amidase_3"/>
    <property type="match status" value="1"/>
</dbReference>
<dbReference type="AlphaFoldDB" id="A0A1I0DLM0"/>
<sequence>MAIRIFVDQGHNPSGFNAGAEGFGLREQDITYNVGSYLADILSSDYRFEVRTSRTEPEQILGTTTNESLRARVQAADSWPADYFISIHVNSNTNPAINGTEAYVYEAYTEAYYLGDSIVNEIVRRVATKNNQVRINPALYVLRKTNMPAVLMELGYISNESDAIKLRDDQYQFAYGIYVGLLNYLGLPQL</sequence>
<keyword evidence="1" id="KW-0378">Hydrolase</keyword>
<dbReference type="PANTHER" id="PTHR30404">
    <property type="entry name" value="N-ACETYLMURAMOYL-L-ALANINE AMIDASE"/>
    <property type="match status" value="1"/>
</dbReference>
<dbReference type="PANTHER" id="PTHR30404:SF0">
    <property type="entry name" value="N-ACETYLMURAMOYL-L-ALANINE AMIDASE AMIC"/>
    <property type="match status" value="1"/>
</dbReference>
<reference evidence="3 4" key="1">
    <citation type="submission" date="2016-10" db="EMBL/GenBank/DDBJ databases">
        <authorList>
            <person name="de Groot N.N."/>
        </authorList>
    </citation>
    <scope>NUCLEOTIDE SEQUENCE [LARGE SCALE GENOMIC DNA]</scope>
    <source>
        <strain evidence="3 4">DSM 1801</strain>
    </source>
</reference>
<dbReference type="RefSeq" id="WP_092478158.1">
    <property type="nucleotide sequence ID" value="NZ_FOHN01000015.1"/>
</dbReference>
<evidence type="ECO:0000313" key="4">
    <source>
        <dbReference type="Proteomes" id="UP000199800"/>
    </source>
</evidence>
<dbReference type="InterPro" id="IPR002508">
    <property type="entry name" value="MurNAc-LAA_cat"/>
</dbReference>
<organism evidence="3 4">
    <name type="scientific">[Clostridium] polysaccharolyticum</name>
    <dbReference type="NCBI Taxonomy" id="29364"/>
    <lineage>
        <taxon>Bacteria</taxon>
        <taxon>Bacillati</taxon>
        <taxon>Bacillota</taxon>
        <taxon>Clostridia</taxon>
        <taxon>Lachnospirales</taxon>
        <taxon>Lachnospiraceae</taxon>
    </lineage>
</organism>
<dbReference type="CDD" id="cd02696">
    <property type="entry name" value="MurNAc-LAA"/>
    <property type="match status" value="1"/>
</dbReference>
<evidence type="ECO:0000259" key="2">
    <source>
        <dbReference type="SMART" id="SM00646"/>
    </source>
</evidence>
<dbReference type="STRING" id="29364.SAMN04487772_11534"/>
<dbReference type="OrthoDB" id="9772024at2"/>
<dbReference type="GO" id="GO:0009253">
    <property type="term" value="P:peptidoglycan catabolic process"/>
    <property type="evidence" value="ECO:0007669"/>
    <property type="project" value="InterPro"/>
</dbReference>
<protein>
    <submittedName>
        <fullName evidence="3">N-acetylmuramoyl-L-alanine amidase</fullName>
    </submittedName>
</protein>
<dbReference type="GO" id="GO:0008745">
    <property type="term" value="F:N-acetylmuramoyl-L-alanine amidase activity"/>
    <property type="evidence" value="ECO:0007669"/>
    <property type="project" value="InterPro"/>
</dbReference>